<dbReference type="NCBIfam" id="NF001186">
    <property type="entry name" value="PRK00155.2-3"/>
    <property type="match status" value="1"/>
</dbReference>
<dbReference type="PANTHER" id="PTHR32125:SF4">
    <property type="entry name" value="2-C-METHYL-D-ERYTHRITOL 4-PHOSPHATE CYTIDYLYLTRANSFERASE, CHLOROPLASTIC"/>
    <property type="match status" value="1"/>
</dbReference>
<sequence length="237" mass="25928">MKRFVIIVAGGTGQRMGAGIPKQFLPLCGRPLLMHTIEIFHRYDAKTGMVLVLPAGQAEQWNALCTLHGFTLPHKLAEGGETRGHSVRNGLDAITATRGVVAVHDGVRPLVSQETIATGFALAESGKNAVPGLPLTDSLRIIDGKGSRPIDRTLVRRVQTPQCFPLYVLRKAYDHPDFMHFTDDAQLVEKTGSVITLYEGNAENIKITTPFDLKLAGLLAGETTPELLRQQNWHCDE</sequence>
<dbReference type="InterPro" id="IPR029044">
    <property type="entry name" value="Nucleotide-diphossugar_trans"/>
</dbReference>
<dbReference type="SUPFAM" id="SSF53448">
    <property type="entry name" value="Nucleotide-diphospho-sugar transferases"/>
    <property type="match status" value="1"/>
</dbReference>
<reference evidence="3" key="1">
    <citation type="submission" date="2019-08" db="EMBL/GenBank/DDBJ databases">
        <authorList>
            <person name="Kucharzyk K."/>
            <person name="Murdoch R.W."/>
            <person name="Higgins S."/>
            <person name="Loffler F."/>
        </authorList>
    </citation>
    <scope>NUCLEOTIDE SEQUENCE</scope>
</reference>
<dbReference type="InterPro" id="IPR050088">
    <property type="entry name" value="IspD/TarI_cytidylyltransf_bact"/>
</dbReference>
<keyword evidence="1 3" id="KW-0808">Transferase</keyword>
<proteinExistence type="inferred from homology"/>
<name>A0A644UGD1_9ZZZZ</name>
<dbReference type="CDD" id="cd02516">
    <property type="entry name" value="CDP-ME_synthetase"/>
    <property type="match status" value="1"/>
</dbReference>
<evidence type="ECO:0000256" key="1">
    <source>
        <dbReference type="ARBA" id="ARBA00022679"/>
    </source>
</evidence>
<protein>
    <submittedName>
        <fullName evidence="3">2-C-methyl-D-erythritol 4-phosphate cytidylyltransferase</fullName>
        <ecNumber evidence="3">2.7.7.60</ecNumber>
    </submittedName>
</protein>
<dbReference type="AlphaFoldDB" id="A0A644UGD1"/>
<dbReference type="NCBIfam" id="TIGR00453">
    <property type="entry name" value="ispD"/>
    <property type="match status" value="1"/>
</dbReference>
<accession>A0A644UGD1</accession>
<gene>
    <name evidence="3" type="primary">ispD_3</name>
    <name evidence="3" type="ORF">SDC9_23917</name>
</gene>
<dbReference type="FunFam" id="3.90.550.10:FF:000003">
    <property type="entry name" value="2-C-methyl-D-erythritol 4-phosphate cytidylyltransferase"/>
    <property type="match status" value="1"/>
</dbReference>
<organism evidence="3">
    <name type="scientific">bioreactor metagenome</name>
    <dbReference type="NCBI Taxonomy" id="1076179"/>
    <lineage>
        <taxon>unclassified sequences</taxon>
        <taxon>metagenomes</taxon>
        <taxon>ecological metagenomes</taxon>
    </lineage>
</organism>
<comment type="caution">
    <text evidence="3">The sequence shown here is derived from an EMBL/GenBank/DDBJ whole genome shotgun (WGS) entry which is preliminary data.</text>
</comment>
<dbReference type="HAMAP" id="MF_00108">
    <property type="entry name" value="IspD"/>
    <property type="match status" value="1"/>
</dbReference>
<dbReference type="InterPro" id="IPR034683">
    <property type="entry name" value="IspD/TarI"/>
</dbReference>
<dbReference type="GO" id="GO:0050518">
    <property type="term" value="F:2-C-methyl-D-erythritol 4-phosphate cytidylyltransferase activity"/>
    <property type="evidence" value="ECO:0007669"/>
    <property type="project" value="UniProtKB-EC"/>
</dbReference>
<dbReference type="GO" id="GO:0008299">
    <property type="term" value="P:isoprenoid biosynthetic process"/>
    <property type="evidence" value="ECO:0007669"/>
    <property type="project" value="InterPro"/>
</dbReference>
<dbReference type="EMBL" id="VSSQ01000112">
    <property type="protein sequence ID" value="MPL78056.1"/>
    <property type="molecule type" value="Genomic_DNA"/>
</dbReference>
<keyword evidence="2 3" id="KW-0548">Nucleotidyltransferase</keyword>
<evidence type="ECO:0000313" key="3">
    <source>
        <dbReference type="EMBL" id="MPL78056.1"/>
    </source>
</evidence>
<evidence type="ECO:0000256" key="2">
    <source>
        <dbReference type="ARBA" id="ARBA00022695"/>
    </source>
</evidence>
<dbReference type="PANTHER" id="PTHR32125">
    <property type="entry name" value="2-C-METHYL-D-ERYTHRITOL 4-PHOSPHATE CYTIDYLYLTRANSFERASE, CHLOROPLASTIC"/>
    <property type="match status" value="1"/>
</dbReference>
<dbReference type="Pfam" id="PF01128">
    <property type="entry name" value="IspD"/>
    <property type="match status" value="1"/>
</dbReference>
<dbReference type="InterPro" id="IPR001228">
    <property type="entry name" value="IspD"/>
</dbReference>
<dbReference type="Gene3D" id="3.90.550.10">
    <property type="entry name" value="Spore Coat Polysaccharide Biosynthesis Protein SpsA, Chain A"/>
    <property type="match status" value="1"/>
</dbReference>
<dbReference type="EC" id="2.7.7.60" evidence="3"/>